<name>A0A024GH74_9STRA</name>
<evidence type="ECO:0000313" key="3">
    <source>
        <dbReference type="Proteomes" id="UP000053237"/>
    </source>
</evidence>
<feature type="region of interest" description="Disordered" evidence="1">
    <location>
        <begin position="1"/>
        <end position="42"/>
    </location>
</feature>
<dbReference type="AlphaFoldDB" id="A0A024GH74"/>
<dbReference type="PANTHER" id="PTHR35213:SF3">
    <property type="entry name" value="MYB-LIKE DOMAIN-CONTAINING PROTEIN"/>
    <property type="match status" value="1"/>
</dbReference>
<comment type="caution">
    <text evidence="2">The sequence shown here is derived from an EMBL/GenBank/DDBJ whole genome shotgun (WGS) entry which is preliminary data.</text>
</comment>
<dbReference type="PANTHER" id="PTHR35213">
    <property type="entry name" value="RING-TYPE DOMAIN-CONTAINING PROTEIN-RELATED"/>
    <property type="match status" value="1"/>
</dbReference>
<organism evidence="2 3">
    <name type="scientific">Albugo candida</name>
    <dbReference type="NCBI Taxonomy" id="65357"/>
    <lineage>
        <taxon>Eukaryota</taxon>
        <taxon>Sar</taxon>
        <taxon>Stramenopiles</taxon>
        <taxon>Oomycota</taxon>
        <taxon>Peronosporomycetes</taxon>
        <taxon>Albuginales</taxon>
        <taxon>Albuginaceae</taxon>
        <taxon>Albugo</taxon>
    </lineage>
</organism>
<accession>A0A024GH74</accession>
<evidence type="ECO:0000256" key="1">
    <source>
        <dbReference type="SAM" id="MobiDB-lite"/>
    </source>
</evidence>
<dbReference type="EMBL" id="CAIX01000117">
    <property type="protein sequence ID" value="CCI46114.1"/>
    <property type="molecule type" value="Genomic_DNA"/>
</dbReference>
<gene>
    <name evidence="2" type="ORF">BN9_070430</name>
</gene>
<reference evidence="2 3" key="1">
    <citation type="submission" date="2012-05" db="EMBL/GenBank/DDBJ databases">
        <title>Recombination and specialization in a pathogen metapopulation.</title>
        <authorList>
            <person name="Gardiner A."/>
            <person name="Kemen E."/>
            <person name="Schultz-Larsen T."/>
            <person name="MacLean D."/>
            <person name="Van Oosterhout C."/>
            <person name="Jones J.D.G."/>
        </authorList>
    </citation>
    <scope>NUCLEOTIDE SEQUENCE [LARGE SCALE GENOMIC DNA]</scope>
    <source>
        <strain evidence="2 3">Ac Nc2</strain>
    </source>
</reference>
<proteinExistence type="predicted"/>
<dbReference type="OrthoDB" id="167059at2759"/>
<protein>
    <submittedName>
        <fullName evidence="2">Uncharacterized protein</fullName>
    </submittedName>
</protein>
<dbReference type="Proteomes" id="UP000053237">
    <property type="component" value="Unassembled WGS sequence"/>
</dbReference>
<dbReference type="InParanoid" id="A0A024GH74"/>
<keyword evidence="3" id="KW-1185">Reference proteome</keyword>
<evidence type="ECO:0000313" key="2">
    <source>
        <dbReference type="EMBL" id="CCI46114.1"/>
    </source>
</evidence>
<sequence length="285" mass="32039">MLESDSRVNSEQLLSGGTRRSLLPRNTNPTSTSTSKAESTVLREKEFLKRKRNFREKSRSTKSKCTPGLRSGKWTNEEEAYTVRIIHYFKLGLLDIQEGTSLRWYLAKKLNCEAMRVTKKLKGNSSIGKQIYRGSAVTKEKKIEMQRASEELANLKKLFLTSLVINSKRNSPNDGKGGDLSGEYHYDESIDDLMYEEGSPEYSHGISPKKSAMVSQNSASEVAKKALSETENIQADAGLLLYFCIKARHSLVISTGMTRKRLFADCTSGKKASRDEIGERSFQVK</sequence>